<sequence>MHSSPPRCSARRAAKNTPRSCRSTRPRSTSCPAAAAARTLSGGAVTARRSTPRRSPPRRRPRPPPRCPTPRPTARLRPSSRSTAAGSR</sequence>
<evidence type="ECO:0000313" key="3">
    <source>
        <dbReference type="Proteomes" id="UP000473826"/>
    </source>
</evidence>
<keyword evidence="3" id="KW-1185">Reference proteome</keyword>
<dbReference type="Proteomes" id="UP000473826">
    <property type="component" value="Unassembled WGS sequence"/>
</dbReference>
<comment type="caution">
    <text evidence="2">The sequence shown here is derived from an EMBL/GenBank/DDBJ whole genome shotgun (WGS) entry which is preliminary data.</text>
</comment>
<feature type="compositionally biased region" description="Low complexity" evidence="1">
    <location>
        <begin position="17"/>
        <end position="37"/>
    </location>
</feature>
<dbReference type="EMBL" id="QKWK01000007">
    <property type="protein sequence ID" value="TXT08725.1"/>
    <property type="molecule type" value="Genomic_DNA"/>
</dbReference>
<dbReference type="AlphaFoldDB" id="A0A7D8Z7Q3"/>
<feature type="compositionally biased region" description="Low complexity" evidence="1">
    <location>
        <begin position="72"/>
        <end position="88"/>
    </location>
</feature>
<protein>
    <submittedName>
        <fullName evidence="2">Uncharacterized protein</fullName>
    </submittedName>
</protein>
<name>A0A7D8Z7Q3_VANHU</name>
<proteinExistence type="predicted"/>
<evidence type="ECO:0000313" key="2">
    <source>
        <dbReference type="EMBL" id="TXT08725.1"/>
    </source>
</evidence>
<feature type="compositionally biased region" description="Basic residues" evidence="1">
    <location>
        <begin position="50"/>
        <end position="63"/>
    </location>
</feature>
<reference evidence="2 3" key="1">
    <citation type="journal article" date="2019" name="PLoS Genet.">
        <title>Convergent evolution of linked mating-type loci in basidiomycete fungi.</title>
        <authorList>
            <person name="Sun S."/>
            <person name="Coelho M.A."/>
            <person name="Heitman J."/>
            <person name="Nowrousian M."/>
        </authorList>
    </citation>
    <scope>NUCLEOTIDE SEQUENCE [LARGE SCALE GENOMIC DNA]</scope>
    <source>
        <strain evidence="2 3">CBS 4282</strain>
    </source>
</reference>
<evidence type="ECO:0000256" key="1">
    <source>
        <dbReference type="SAM" id="MobiDB-lite"/>
    </source>
</evidence>
<feature type="region of interest" description="Disordered" evidence="1">
    <location>
        <begin position="1"/>
        <end position="88"/>
    </location>
</feature>
<gene>
    <name evidence="2" type="ORF">VHUM_02853</name>
</gene>
<organism evidence="2 3">
    <name type="scientific">Vanrija humicola</name>
    <name type="common">Yeast</name>
    <name type="synonym">Cryptococcus humicola</name>
    <dbReference type="NCBI Taxonomy" id="5417"/>
    <lineage>
        <taxon>Eukaryota</taxon>
        <taxon>Fungi</taxon>
        <taxon>Dikarya</taxon>
        <taxon>Basidiomycota</taxon>
        <taxon>Agaricomycotina</taxon>
        <taxon>Tremellomycetes</taxon>
        <taxon>Trichosporonales</taxon>
        <taxon>Trichosporonaceae</taxon>
        <taxon>Vanrija</taxon>
    </lineage>
</organism>
<accession>A0A7D8Z7Q3</accession>